<dbReference type="OrthoDB" id="7376055at2"/>
<gene>
    <name evidence="2" type="ORF">FHP25_00680</name>
</gene>
<dbReference type="RefSeq" id="WP_147844953.1">
    <property type="nucleotide sequence ID" value="NZ_VDUZ01000001.1"/>
</dbReference>
<evidence type="ECO:0000313" key="2">
    <source>
        <dbReference type="EMBL" id="TXL82247.1"/>
    </source>
</evidence>
<evidence type="ECO:0000256" key="1">
    <source>
        <dbReference type="SAM" id="SignalP"/>
    </source>
</evidence>
<dbReference type="Pfam" id="PF07769">
    <property type="entry name" value="PsiF_repeat"/>
    <property type="match status" value="1"/>
</dbReference>
<sequence>MRMIAAAIVLASAFVGTVAQAQTPRSDLAQACSQEARRQSLSGDALTEFMNRCWAGQVAVPSVMNPPQSCEDQARTLSGEDKVRFVRDCNARSPAAAPMPQSCEDQARTLSGEDKARFMRNCTARK</sequence>
<protein>
    <submittedName>
        <fullName evidence="2">Uncharacterized protein</fullName>
    </submittedName>
</protein>
<dbReference type="AlphaFoldDB" id="A0A5C8PVJ6"/>
<reference evidence="2 3" key="1">
    <citation type="submission" date="2019-06" db="EMBL/GenBank/DDBJ databases">
        <title>New taxonomy in bacterial strain CC-CFT640, isolated from vineyard.</title>
        <authorList>
            <person name="Lin S.-Y."/>
            <person name="Tsai C.-F."/>
            <person name="Young C.-C."/>
        </authorList>
    </citation>
    <scope>NUCLEOTIDE SEQUENCE [LARGE SCALE GENOMIC DNA]</scope>
    <source>
        <strain evidence="2 3">CC-CFT640</strain>
    </source>
</reference>
<proteinExistence type="predicted"/>
<dbReference type="EMBL" id="VDUZ01000001">
    <property type="protein sequence ID" value="TXL82247.1"/>
    <property type="molecule type" value="Genomic_DNA"/>
</dbReference>
<evidence type="ECO:0000313" key="3">
    <source>
        <dbReference type="Proteomes" id="UP000321638"/>
    </source>
</evidence>
<dbReference type="InterPro" id="IPR011690">
    <property type="entry name" value="P_starv_induced_PsiF"/>
</dbReference>
<feature type="signal peptide" evidence="1">
    <location>
        <begin position="1"/>
        <end position="21"/>
    </location>
</feature>
<name>A0A5C8PVJ6_9HYPH</name>
<feature type="chain" id="PRO_5022884878" evidence="1">
    <location>
        <begin position="22"/>
        <end position="126"/>
    </location>
</feature>
<organism evidence="2 3">
    <name type="scientific">Vineibacter terrae</name>
    <dbReference type="NCBI Taxonomy" id="2586908"/>
    <lineage>
        <taxon>Bacteria</taxon>
        <taxon>Pseudomonadati</taxon>
        <taxon>Pseudomonadota</taxon>
        <taxon>Alphaproteobacteria</taxon>
        <taxon>Hyphomicrobiales</taxon>
        <taxon>Vineibacter</taxon>
    </lineage>
</organism>
<dbReference type="Proteomes" id="UP000321638">
    <property type="component" value="Unassembled WGS sequence"/>
</dbReference>
<accession>A0A5C8PVJ6</accession>
<keyword evidence="3" id="KW-1185">Reference proteome</keyword>
<comment type="caution">
    <text evidence="2">The sequence shown here is derived from an EMBL/GenBank/DDBJ whole genome shotgun (WGS) entry which is preliminary data.</text>
</comment>
<keyword evidence="1" id="KW-0732">Signal</keyword>